<dbReference type="Proteomes" id="UP000464658">
    <property type="component" value="Chromosome"/>
</dbReference>
<evidence type="ECO:0000313" key="2">
    <source>
        <dbReference type="Proteomes" id="UP000464658"/>
    </source>
</evidence>
<dbReference type="AlphaFoldDB" id="A0A5S9M3A2"/>
<gene>
    <name evidence="1" type="ORF">BsIDN1_10690</name>
</gene>
<organism evidence="1 2">
    <name type="scientific">Bacillus safensis</name>
    <dbReference type="NCBI Taxonomy" id="561879"/>
    <lineage>
        <taxon>Bacteria</taxon>
        <taxon>Bacillati</taxon>
        <taxon>Bacillota</taxon>
        <taxon>Bacilli</taxon>
        <taxon>Bacillales</taxon>
        <taxon>Bacillaceae</taxon>
        <taxon>Bacillus</taxon>
    </lineage>
</organism>
<reference evidence="1 2" key="1">
    <citation type="submission" date="2019-12" db="EMBL/GenBank/DDBJ databases">
        <title>Full genome sequence of a Bacillus safensis strain isolated from commercially available natto in Indonesia.</title>
        <authorList>
            <person name="Yoshida M."/>
            <person name="Uomi M."/>
            <person name="Waturangi D."/>
            <person name="Ekaputri J.J."/>
            <person name="Setiamarga D.H.E."/>
        </authorList>
    </citation>
    <scope>NUCLEOTIDE SEQUENCE [LARGE SCALE GENOMIC DNA]</scope>
    <source>
        <strain evidence="1 2">IDN1</strain>
    </source>
</reference>
<name>A0A5S9M3A2_BACIA</name>
<evidence type="ECO:0000313" key="1">
    <source>
        <dbReference type="EMBL" id="BBP87451.1"/>
    </source>
</evidence>
<proteinExistence type="predicted"/>
<sequence>MRDIVDHGLENAIALQGGKEYLMNTTIGDSKPTKIVLNLAPYGGEIIKENKKSIYSM</sequence>
<accession>A0A5S9M3A2</accession>
<protein>
    <submittedName>
        <fullName evidence="1">Uncharacterized protein</fullName>
    </submittedName>
</protein>
<dbReference type="EMBL" id="AP021906">
    <property type="protein sequence ID" value="BBP87451.1"/>
    <property type="molecule type" value="Genomic_DNA"/>
</dbReference>